<evidence type="ECO:0000313" key="2">
    <source>
        <dbReference type="Proteomes" id="UP000236654"/>
    </source>
</evidence>
<organism evidence="1 2">
    <name type="scientific">Brumimicrobium salinarum</name>
    <dbReference type="NCBI Taxonomy" id="2058658"/>
    <lineage>
        <taxon>Bacteria</taxon>
        <taxon>Pseudomonadati</taxon>
        <taxon>Bacteroidota</taxon>
        <taxon>Flavobacteriia</taxon>
        <taxon>Flavobacteriales</taxon>
        <taxon>Crocinitomicaceae</taxon>
        <taxon>Brumimicrobium</taxon>
    </lineage>
</organism>
<sequence>MKSMKILGYCMITPFLAFSQNEETKLTVQVSQTIYMDLFSNHGSLINSTTLELGADFQKKNGDIYLYFTYGFNTSFLYRGHFLGGAFEYHFLKNQKKVRPYFGVSVITEVATNYKGGFLGEDSFLTNDSHIHTSAGNNISSFNSSGFYQSMPFLGSFSVGCDFRLMKDLHLNLSVGLALQKLKYKYLEWEDHEDYREILKGTPVKSMMFSYVNPRLGLSYAFSFKKKEKI</sequence>
<dbReference type="EMBL" id="PJNI01000001">
    <property type="protein sequence ID" value="PKR81845.1"/>
    <property type="molecule type" value="Genomic_DNA"/>
</dbReference>
<dbReference type="AlphaFoldDB" id="A0A2I0R5K8"/>
<dbReference type="Proteomes" id="UP000236654">
    <property type="component" value="Unassembled WGS sequence"/>
</dbReference>
<proteinExistence type="predicted"/>
<reference evidence="1 2" key="1">
    <citation type="submission" date="2017-12" db="EMBL/GenBank/DDBJ databases">
        <title>The draft genome sequence of Brumimicrobium saltpan LHR20.</title>
        <authorList>
            <person name="Do Z.-J."/>
            <person name="Luo H.-R."/>
        </authorList>
    </citation>
    <scope>NUCLEOTIDE SEQUENCE [LARGE SCALE GENOMIC DNA]</scope>
    <source>
        <strain evidence="1 2">LHR20</strain>
    </source>
</reference>
<keyword evidence="2" id="KW-1185">Reference proteome</keyword>
<gene>
    <name evidence="1" type="ORF">CW751_00460</name>
</gene>
<protein>
    <recommendedName>
        <fullName evidence="3">DUF3575 domain-containing protein</fullName>
    </recommendedName>
</protein>
<accession>A0A2I0R5K8</accession>
<comment type="caution">
    <text evidence="1">The sequence shown here is derived from an EMBL/GenBank/DDBJ whole genome shotgun (WGS) entry which is preliminary data.</text>
</comment>
<evidence type="ECO:0000313" key="1">
    <source>
        <dbReference type="EMBL" id="PKR81845.1"/>
    </source>
</evidence>
<evidence type="ECO:0008006" key="3">
    <source>
        <dbReference type="Google" id="ProtNLM"/>
    </source>
</evidence>
<name>A0A2I0R5K8_9FLAO</name>